<keyword evidence="4" id="KW-0547">Nucleotide-binding</keyword>
<dbReference type="GO" id="GO:0004674">
    <property type="term" value="F:protein serine/threonine kinase activity"/>
    <property type="evidence" value="ECO:0007669"/>
    <property type="project" value="UniProtKB-KW"/>
</dbReference>
<proteinExistence type="predicted"/>
<dbReference type="Gene3D" id="3.30.565.10">
    <property type="entry name" value="Histidine kinase-like ATPase, C-terminal domain"/>
    <property type="match status" value="1"/>
</dbReference>
<evidence type="ECO:0000313" key="4">
    <source>
        <dbReference type="EMBL" id="PVE48017.1"/>
    </source>
</evidence>
<reference evidence="4 5" key="1">
    <citation type="journal article" date="2011" name="Syst. Appl. Microbiol.">
        <title>Defluviimonas denitrificans gen. nov., sp. nov., and Pararhodobacter aggregans gen. nov., sp. nov., non-phototrophic Rhodobacteraceae from the biofilter of a marine aquaculture.</title>
        <authorList>
            <person name="Foesel B.U."/>
            <person name="Drake H.L."/>
            <person name="Schramm A."/>
        </authorList>
    </citation>
    <scope>NUCLEOTIDE SEQUENCE [LARGE SCALE GENOMIC DNA]</scope>
    <source>
        <strain evidence="4 5">D1-19</strain>
    </source>
</reference>
<accession>A0A2T7UTG5</accession>
<evidence type="ECO:0000256" key="1">
    <source>
        <dbReference type="ARBA" id="ARBA00022527"/>
    </source>
</evidence>
<comment type="caution">
    <text evidence="4">The sequence shown here is derived from an EMBL/GenBank/DDBJ whole genome shotgun (WGS) entry which is preliminary data.</text>
</comment>
<name>A0A2T7UTG5_9RHOB</name>
<dbReference type="Pfam" id="PF13581">
    <property type="entry name" value="HATPase_c_2"/>
    <property type="match status" value="1"/>
</dbReference>
<protein>
    <submittedName>
        <fullName evidence="4">ATP-binding protein</fullName>
    </submittedName>
</protein>
<dbReference type="InterPro" id="IPR036890">
    <property type="entry name" value="HATPase_C_sf"/>
</dbReference>
<keyword evidence="1" id="KW-0418">Kinase</keyword>
<keyword evidence="1" id="KW-0808">Transferase</keyword>
<dbReference type="InterPro" id="IPR003594">
    <property type="entry name" value="HATPase_dom"/>
</dbReference>
<feature type="region of interest" description="Disordered" evidence="2">
    <location>
        <begin position="1"/>
        <end position="34"/>
    </location>
</feature>
<evidence type="ECO:0000256" key="2">
    <source>
        <dbReference type="SAM" id="MobiDB-lite"/>
    </source>
</evidence>
<evidence type="ECO:0000313" key="5">
    <source>
        <dbReference type="Proteomes" id="UP000244810"/>
    </source>
</evidence>
<dbReference type="PANTHER" id="PTHR35526">
    <property type="entry name" value="ANTI-SIGMA-F FACTOR RSBW-RELATED"/>
    <property type="match status" value="1"/>
</dbReference>
<dbReference type="GO" id="GO:0005524">
    <property type="term" value="F:ATP binding"/>
    <property type="evidence" value="ECO:0007669"/>
    <property type="project" value="UniProtKB-KW"/>
</dbReference>
<keyword evidence="4" id="KW-0067">ATP-binding</keyword>
<keyword evidence="1" id="KW-0723">Serine/threonine-protein kinase</keyword>
<organism evidence="4 5">
    <name type="scientific">Pararhodobacter aggregans</name>
    <dbReference type="NCBI Taxonomy" id="404875"/>
    <lineage>
        <taxon>Bacteria</taxon>
        <taxon>Pseudomonadati</taxon>
        <taxon>Pseudomonadota</taxon>
        <taxon>Alphaproteobacteria</taxon>
        <taxon>Rhodobacterales</taxon>
        <taxon>Paracoccaceae</taxon>
        <taxon>Pararhodobacter</taxon>
    </lineage>
</organism>
<dbReference type="Proteomes" id="UP000244810">
    <property type="component" value="Unassembled WGS sequence"/>
</dbReference>
<dbReference type="SUPFAM" id="SSF55874">
    <property type="entry name" value="ATPase domain of HSP90 chaperone/DNA topoisomerase II/histidine kinase"/>
    <property type="match status" value="1"/>
</dbReference>
<evidence type="ECO:0000259" key="3">
    <source>
        <dbReference type="Pfam" id="PF13581"/>
    </source>
</evidence>
<keyword evidence="5" id="KW-1185">Reference proteome</keyword>
<dbReference type="EMBL" id="QDDR01000003">
    <property type="protein sequence ID" value="PVE48017.1"/>
    <property type="molecule type" value="Genomic_DNA"/>
</dbReference>
<sequence>MSGRAVSMSDSSVGAPSRPRTAAGHDRGDAGNPRPLFDRGFLAADKTTRAVLADLVADLSRAGLTPDDLSNAELVLAEVLNNIAEHAYSKAPGPVELRVELQRAGLGCTISDQGRSLPAGVVPDPELPLIAPPDHLPEGGFGWHIIRCLTTDLRYAKDGDWNRLSLRIPWAD</sequence>
<dbReference type="AlphaFoldDB" id="A0A2T7UTG5"/>
<dbReference type="CDD" id="cd16936">
    <property type="entry name" value="HATPase_RsbW-like"/>
    <property type="match status" value="1"/>
</dbReference>
<dbReference type="InterPro" id="IPR050267">
    <property type="entry name" value="Anti-sigma-factor_SerPK"/>
</dbReference>
<feature type="domain" description="Histidine kinase/HSP90-like ATPase" evidence="3">
    <location>
        <begin position="46"/>
        <end position="167"/>
    </location>
</feature>
<gene>
    <name evidence="4" type="ORF">DDE23_07705</name>
</gene>
<dbReference type="PANTHER" id="PTHR35526:SF3">
    <property type="entry name" value="ANTI-SIGMA-F FACTOR RSBW"/>
    <property type="match status" value="1"/>
</dbReference>